<gene>
    <name evidence="1" type="ORF">SAMN04488500_106112</name>
</gene>
<accession>A0A1W2ATR1</accession>
<sequence>MSKSKIEWTDKVWNPVTGCSKISPGCDNCYAERMSKRFAETWGLSADNYFDVKFHPDRLLDPIKWRKPSKIFVCSMADLFHDKVLFKQIADVFKIMADCPQHTFLLLTKRPDSMKDFFDYVKPVGRDWPLPNVWLGVTAENQEQADKRIPILLQIPAAVRFVSVEPMLGPVDLQYYFDDYAMNELIHRSVTLDWVICGGESGPKARPMHPEWARSLRDQCQSAGVPYFFKQWGEWRPLEGTGACHPTPVKFWFDEWGKWTDGISGMGQHVVRIGKKAAGSLLDGQEWKQFPGEAV</sequence>
<reference evidence="1 2" key="1">
    <citation type="submission" date="2017-04" db="EMBL/GenBank/DDBJ databases">
        <authorList>
            <person name="Afonso C.L."/>
            <person name="Miller P.J."/>
            <person name="Scott M.A."/>
            <person name="Spackman E."/>
            <person name="Goraichik I."/>
            <person name="Dimitrov K.M."/>
            <person name="Suarez D.L."/>
            <person name="Swayne D.E."/>
        </authorList>
    </citation>
    <scope>NUCLEOTIDE SEQUENCE [LARGE SCALE GENOMIC DNA]</scope>
    <source>
        <strain evidence="1 2">DSM 5090</strain>
    </source>
</reference>
<name>A0A1W2ATR1_9FIRM</name>
<dbReference type="EMBL" id="FWXI01000006">
    <property type="protein sequence ID" value="SMC64085.1"/>
    <property type="molecule type" value="Genomic_DNA"/>
</dbReference>
<dbReference type="Proteomes" id="UP000192738">
    <property type="component" value="Unassembled WGS sequence"/>
</dbReference>
<evidence type="ECO:0000313" key="1">
    <source>
        <dbReference type="EMBL" id="SMC64085.1"/>
    </source>
</evidence>
<organism evidence="1 2">
    <name type="scientific">Sporomusa malonica</name>
    <dbReference type="NCBI Taxonomy" id="112901"/>
    <lineage>
        <taxon>Bacteria</taxon>
        <taxon>Bacillati</taxon>
        <taxon>Bacillota</taxon>
        <taxon>Negativicutes</taxon>
        <taxon>Selenomonadales</taxon>
        <taxon>Sporomusaceae</taxon>
        <taxon>Sporomusa</taxon>
    </lineage>
</organism>
<protein>
    <submittedName>
        <fullName evidence="1">Protein gp37</fullName>
    </submittedName>
</protein>
<keyword evidence="2" id="KW-1185">Reference proteome</keyword>
<dbReference type="STRING" id="112901.SAMN04488500_106112"/>
<proteinExistence type="predicted"/>
<dbReference type="Pfam" id="PF07505">
    <property type="entry name" value="DUF5131"/>
    <property type="match status" value="1"/>
</dbReference>
<dbReference type="AlphaFoldDB" id="A0A1W2ATR1"/>
<evidence type="ECO:0000313" key="2">
    <source>
        <dbReference type="Proteomes" id="UP000192738"/>
    </source>
</evidence>
<dbReference type="InterPro" id="IPR011101">
    <property type="entry name" value="DUF5131"/>
</dbReference>
<dbReference type="RefSeq" id="WP_217805912.1">
    <property type="nucleotide sequence ID" value="NZ_FWXI01000006.1"/>
</dbReference>